<dbReference type="Pfam" id="PF00096">
    <property type="entry name" value="zf-C2H2"/>
    <property type="match status" value="1"/>
</dbReference>
<dbReference type="PANTHER" id="PTHR24404">
    <property type="entry name" value="ZINC FINGER PROTEIN"/>
    <property type="match status" value="1"/>
</dbReference>
<organism evidence="10 11">
    <name type="scientific">Aspergillus piperis CBS 112811</name>
    <dbReference type="NCBI Taxonomy" id="1448313"/>
    <lineage>
        <taxon>Eukaryota</taxon>
        <taxon>Fungi</taxon>
        <taxon>Dikarya</taxon>
        <taxon>Ascomycota</taxon>
        <taxon>Pezizomycotina</taxon>
        <taxon>Eurotiomycetes</taxon>
        <taxon>Eurotiomycetidae</taxon>
        <taxon>Eurotiales</taxon>
        <taxon>Aspergillaceae</taxon>
        <taxon>Aspergillus</taxon>
        <taxon>Aspergillus subgen. Circumdati</taxon>
    </lineage>
</organism>
<dbReference type="GO" id="GO:0008270">
    <property type="term" value="F:zinc ion binding"/>
    <property type="evidence" value="ECO:0007669"/>
    <property type="project" value="UniProtKB-KW"/>
</dbReference>
<feature type="non-terminal residue" evidence="10">
    <location>
        <position position="1"/>
    </location>
</feature>
<dbReference type="GO" id="GO:0006357">
    <property type="term" value="P:regulation of transcription by RNA polymerase II"/>
    <property type="evidence" value="ECO:0007669"/>
    <property type="project" value="TreeGrafter"/>
</dbReference>
<evidence type="ECO:0000256" key="3">
    <source>
        <dbReference type="ARBA" id="ARBA00022737"/>
    </source>
</evidence>
<keyword evidence="5" id="KW-0862">Zinc</keyword>
<sequence length="255" mass="28301">EQHLRDKIHTPVRKTRKGLLCDKCDRGFSSKAALMQHQRSLVHRPLSNLECIVSKCQKRFKSPSALLHHLESGTCRSSMNREKLNDIIRLHDTNHVISGQAQPSRIYALDETLSVSSDYSTRFQVIYTPSSAASVSSLYLAEPSPPGAHVFDLKTVDSGRKSCLDCSRTFKSVQSLMQHRQSAAHTSAIFSCPTALLSREPALKQSFSTLSGLAQHLEAGACIGGYSMLQEAARYLETCLHNMGFKRKILLNSTI</sequence>
<evidence type="ECO:0000256" key="6">
    <source>
        <dbReference type="ARBA" id="ARBA00023125"/>
    </source>
</evidence>
<accession>A0A8G1VIM3</accession>
<keyword evidence="3" id="KW-0677">Repeat</keyword>
<evidence type="ECO:0000256" key="2">
    <source>
        <dbReference type="ARBA" id="ARBA00022723"/>
    </source>
</evidence>
<dbReference type="GO" id="GO:0000978">
    <property type="term" value="F:RNA polymerase II cis-regulatory region sequence-specific DNA binding"/>
    <property type="evidence" value="ECO:0007669"/>
    <property type="project" value="TreeGrafter"/>
</dbReference>
<evidence type="ECO:0000256" key="8">
    <source>
        <dbReference type="PROSITE-ProRule" id="PRU00042"/>
    </source>
</evidence>
<gene>
    <name evidence="10" type="ORF">BO85DRAFT_503980</name>
</gene>
<keyword evidence="2" id="KW-0479">Metal-binding</keyword>
<keyword evidence="11" id="KW-1185">Reference proteome</keyword>
<keyword evidence="4 8" id="KW-0863">Zinc-finger</keyword>
<proteinExistence type="predicted"/>
<evidence type="ECO:0000313" key="11">
    <source>
        <dbReference type="Proteomes" id="UP000249526"/>
    </source>
</evidence>
<dbReference type="Proteomes" id="UP000249526">
    <property type="component" value="Unassembled WGS sequence"/>
</dbReference>
<evidence type="ECO:0000256" key="7">
    <source>
        <dbReference type="ARBA" id="ARBA00023242"/>
    </source>
</evidence>
<dbReference type="EMBL" id="KZ825075">
    <property type="protein sequence ID" value="RAH53810.1"/>
    <property type="molecule type" value="Genomic_DNA"/>
</dbReference>
<feature type="domain" description="C2H2-type" evidence="9">
    <location>
        <begin position="19"/>
        <end position="43"/>
    </location>
</feature>
<evidence type="ECO:0000256" key="1">
    <source>
        <dbReference type="ARBA" id="ARBA00004123"/>
    </source>
</evidence>
<evidence type="ECO:0000313" key="10">
    <source>
        <dbReference type="EMBL" id="RAH53810.1"/>
    </source>
</evidence>
<dbReference type="GO" id="GO:0005634">
    <property type="term" value="C:nucleus"/>
    <property type="evidence" value="ECO:0007669"/>
    <property type="project" value="UniProtKB-SubCell"/>
</dbReference>
<evidence type="ECO:0000259" key="9">
    <source>
        <dbReference type="PROSITE" id="PS50157"/>
    </source>
</evidence>
<protein>
    <recommendedName>
        <fullName evidence="9">C2H2-type domain-containing protein</fullName>
    </recommendedName>
</protein>
<comment type="subcellular location">
    <subcellularLocation>
        <location evidence="1">Nucleus</location>
    </subcellularLocation>
</comment>
<dbReference type="InterPro" id="IPR013087">
    <property type="entry name" value="Znf_C2H2_type"/>
</dbReference>
<name>A0A8G1VIM3_9EURO</name>
<feature type="domain" description="C2H2-type" evidence="9">
    <location>
        <begin position="161"/>
        <end position="186"/>
    </location>
</feature>
<dbReference type="SMART" id="SM00355">
    <property type="entry name" value="ZnF_C2H2"/>
    <property type="match status" value="3"/>
</dbReference>
<dbReference type="PROSITE" id="PS00028">
    <property type="entry name" value="ZINC_FINGER_C2H2_1"/>
    <property type="match status" value="2"/>
</dbReference>
<evidence type="ECO:0000256" key="5">
    <source>
        <dbReference type="ARBA" id="ARBA00022833"/>
    </source>
</evidence>
<dbReference type="PANTHER" id="PTHR24404:SF114">
    <property type="entry name" value="KLUMPFUSS, ISOFORM B-RELATED"/>
    <property type="match status" value="1"/>
</dbReference>
<keyword evidence="6" id="KW-0238">DNA-binding</keyword>
<dbReference type="PROSITE" id="PS50157">
    <property type="entry name" value="ZINC_FINGER_C2H2_2"/>
    <property type="match status" value="2"/>
</dbReference>
<reference evidence="10 11" key="1">
    <citation type="submission" date="2018-02" db="EMBL/GenBank/DDBJ databases">
        <title>The genomes of Aspergillus section Nigri reveals drivers in fungal speciation.</title>
        <authorList>
            <consortium name="DOE Joint Genome Institute"/>
            <person name="Vesth T.C."/>
            <person name="Nybo J."/>
            <person name="Theobald S."/>
            <person name="Brandl J."/>
            <person name="Frisvad J.C."/>
            <person name="Nielsen K.F."/>
            <person name="Lyhne E.K."/>
            <person name="Kogle M.E."/>
            <person name="Kuo A."/>
            <person name="Riley R."/>
            <person name="Clum A."/>
            <person name="Nolan M."/>
            <person name="Lipzen A."/>
            <person name="Salamov A."/>
            <person name="Henrissat B."/>
            <person name="Wiebenga A."/>
            <person name="De vries R.P."/>
            <person name="Grigoriev I.V."/>
            <person name="Mortensen U.H."/>
            <person name="Andersen M.R."/>
            <person name="Baker S.E."/>
        </authorList>
    </citation>
    <scope>NUCLEOTIDE SEQUENCE [LARGE SCALE GENOMIC DNA]</scope>
    <source>
        <strain evidence="10 11">CBS 112811</strain>
    </source>
</reference>
<evidence type="ECO:0000256" key="4">
    <source>
        <dbReference type="ARBA" id="ARBA00022771"/>
    </source>
</evidence>
<keyword evidence="7" id="KW-0539">Nucleus</keyword>
<dbReference type="Gene3D" id="3.30.160.60">
    <property type="entry name" value="Classic Zinc Finger"/>
    <property type="match status" value="1"/>
</dbReference>
<dbReference type="GeneID" id="37167674"/>
<dbReference type="SUPFAM" id="SSF57667">
    <property type="entry name" value="beta-beta-alpha zinc fingers"/>
    <property type="match status" value="1"/>
</dbReference>
<dbReference type="GO" id="GO:0003700">
    <property type="term" value="F:DNA-binding transcription factor activity"/>
    <property type="evidence" value="ECO:0007669"/>
    <property type="project" value="TreeGrafter"/>
</dbReference>
<dbReference type="RefSeq" id="XP_025511732.1">
    <property type="nucleotide sequence ID" value="XM_025664272.1"/>
</dbReference>
<dbReference type="InterPro" id="IPR050589">
    <property type="entry name" value="Ikaros_C2H2-ZF"/>
</dbReference>
<dbReference type="AlphaFoldDB" id="A0A8G1VIM3"/>
<dbReference type="InterPro" id="IPR036236">
    <property type="entry name" value="Znf_C2H2_sf"/>
</dbReference>